<keyword evidence="2" id="KW-1185">Reference proteome</keyword>
<accession>A0AAU9K3X5</accession>
<comment type="caution">
    <text evidence="1">The sequence shown here is derived from an EMBL/GenBank/DDBJ whole genome shotgun (WGS) entry which is preliminary data.</text>
</comment>
<reference evidence="1" key="1">
    <citation type="submission" date="2021-09" db="EMBL/GenBank/DDBJ databases">
        <authorList>
            <consortium name="AG Swart"/>
            <person name="Singh M."/>
            <person name="Singh A."/>
            <person name="Seah K."/>
            <person name="Emmerich C."/>
        </authorList>
    </citation>
    <scope>NUCLEOTIDE SEQUENCE</scope>
    <source>
        <strain evidence="1">ATCC30299</strain>
    </source>
</reference>
<proteinExistence type="predicted"/>
<name>A0AAU9K3X5_9CILI</name>
<dbReference type="Proteomes" id="UP001162131">
    <property type="component" value="Unassembled WGS sequence"/>
</dbReference>
<protein>
    <recommendedName>
        <fullName evidence="3">Ankyrin repeat protein</fullName>
    </recommendedName>
</protein>
<organism evidence="1 2">
    <name type="scientific">Blepharisma stoltei</name>
    <dbReference type="NCBI Taxonomy" id="1481888"/>
    <lineage>
        <taxon>Eukaryota</taxon>
        <taxon>Sar</taxon>
        <taxon>Alveolata</taxon>
        <taxon>Ciliophora</taxon>
        <taxon>Postciliodesmatophora</taxon>
        <taxon>Heterotrichea</taxon>
        <taxon>Heterotrichida</taxon>
        <taxon>Blepharismidae</taxon>
        <taxon>Blepharisma</taxon>
    </lineage>
</organism>
<dbReference type="EMBL" id="CAJZBQ010000053">
    <property type="protein sequence ID" value="CAG9331603.1"/>
    <property type="molecule type" value="Genomic_DNA"/>
</dbReference>
<evidence type="ECO:0008006" key="3">
    <source>
        <dbReference type="Google" id="ProtNLM"/>
    </source>
</evidence>
<dbReference type="AlphaFoldDB" id="A0AAU9K3X5"/>
<evidence type="ECO:0000313" key="2">
    <source>
        <dbReference type="Proteomes" id="UP001162131"/>
    </source>
</evidence>
<sequence>MSEPNQILPEEIAVAIQADNPALYEFKNEDDLNLKLMIIRRIVIFNKPKILSHLLEMDYFGFLLTSYANAFIFFIQQSMARNNVETCKILYEKFIKSDIQRENDTFLLASAIEKNQELANWIIDIDPVYKSYVAVNRLFQAGNAAAARLVIEKGANLDENSALEGNKNLKPLILEANLKNSSELIQICLDYKLMPKIKEAVFESLKEDEKLKLKLTYCYYYRVGLAYARYHVPFMMRLSNNLFGEIIDYI</sequence>
<evidence type="ECO:0000313" key="1">
    <source>
        <dbReference type="EMBL" id="CAG9331603.1"/>
    </source>
</evidence>
<gene>
    <name evidence="1" type="ORF">BSTOLATCC_MIC53668</name>
</gene>